<dbReference type="PANTHER" id="PTHR10151">
    <property type="entry name" value="ECTONUCLEOTIDE PYROPHOSPHATASE/PHOSPHODIESTERASE"/>
    <property type="match status" value="1"/>
</dbReference>
<evidence type="ECO:0000313" key="2">
    <source>
        <dbReference type="EMBL" id="MFC5299182.1"/>
    </source>
</evidence>
<dbReference type="Proteomes" id="UP001595937">
    <property type="component" value="Unassembled WGS sequence"/>
</dbReference>
<dbReference type="InterPro" id="IPR002591">
    <property type="entry name" value="Phosphodiest/P_Trfase"/>
</dbReference>
<feature type="region of interest" description="Disordered" evidence="1">
    <location>
        <begin position="1"/>
        <end position="21"/>
    </location>
</feature>
<accession>A0ABW0FIS5</accession>
<feature type="compositionally biased region" description="Polar residues" evidence="1">
    <location>
        <begin position="1"/>
        <end position="15"/>
    </location>
</feature>
<name>A0ABW0FIS5_9MICO</name>
<proteinExistence type="predicted"/>
<dbReference type="PANTHER" id="PTHR10151:SF120">
    <property type="entry name" value="BIS(5'-ADENOSYL)-TRIPHOSPHATASE"/>
    <property type="match status" value="1"/>
</dbReference>
<dbReference type="EMBL" id="JBHSLN010000086">
    <property type="protein sequence ID" value="MFC5299182.1"/>
    <property type="molecule type" value="Genomic_DNA"/>
</dbReference>
<protein>
    <submittedName>
        <fullName evidence="2">Alkaline phosphatase family protein</fullName>
    </submittedName>
</protein>
<gene>
    <name evidence="2" type="ORF">ACFPK8_16830</name>
</gene>
<dbReference type="GeneID" id="303297766"/>
<dbReference type="Gene3D" id="3.40.720.10">
    <property type="entry name" value="Alkaline Phosphatase, subunit A"/>
    <property type="match status" value="1"/>
</dbReference>
<dbReference type="RefSeq" id="WP_193116553.1">
    <property type="nucleotide sequence ID" value="NZ_BAAAIR010000042.1"/>
</dbReference>
<comment type="caution">
    <text evidence="2">The sequence shown here is derived from an EMBL/GenBank/DDBJ whole genome shotgun (WGS) entry which is preliminary data.</text>
</comment>
<evidence type="ECO:0000256" key="1">
    <source>
        <dbReference type="SAM" id="MobiDB-lite"/>
    </source>
</evidence>
<dbReference type="SUPFAM" id="SSF53649">
    <property type="entry name" value="Alkaline phosphatase-like"/>
    <property type="match status" value="1"/>
</dbReference>
<organism evidence="2 3">
    <name type="scientific">Brachybacterium tyrofermentans</name>
    <dbReference type="NCBI Taxonomy" id="47848"/>
    <lineage>
        <taxon>Bacteria</taxon>
        <taxon>Bacillati</taxon>
        <taxon>Actinomycetota</taxon>
        <taxon>Actinomycetes</taxon>
        <taxon>Micrococcales</taxon>
        <taxon>Dermabacteraceae</taxon>
        <taxon>Brachybacterium</taxon>
    </lineage>
</organism>
<dbReference type="CDD" id="cd16018">
    <property type="entry name" value="Enpp"/>
    <property type="match status" value="1"/>
</dbReference>
<reference evidence="3" key="1">
    <citation type="journal article" date="2019" name="Int. J. Syst. Evol. Microbiol.">
        <title>The Global Catalogue of Microorganisms (GCM) 10K type strain sequencing project: providing services to taxonomists for standard genome sequencing and annotation.</title>
        <authorList>
            <consortium name="The Broad Institute Genomics Platform"/>
            <consortium name="The Broad Institute Genome Sequencing Center for Infectious Disease"/>
            <person name="Wu L."/>
            <person name="Ma J."/>
        </authorList>
    </citation>
    <scope>NUCLEOTIDE SEQUENCE [LARGE SCALE GENOMIC DNA]</scope>
    <source>
        <strain evidence="3">CGMCC 1.16455</strain>
    </source>
</reference>
<keyword evidence="3" id="KW-1185">Reference proteome</keyword>
<evidence type="ECO:0000313" key="3">
    <source>
        <dbReference type="Proteomes" id="UP001595937"/>
    </source>
</evidence>
<dbReference type="Pfam" id="PF01663">
    <property type="entry name" value="Phosphodiest"/>
    <property type="match status" value="1"/>
</dbReference>
<sequence>MTRTVPTADTSSTPPAGSPRDSRRLVVISVDAMSVVDVPFARTLPNFSRVLAGSWGSAEAIYPTVTYPNHTSQTTARTAAGHGIYANELVQPGSRRPDWFWDARAIAAPTIFDLAAAQGLTSATVGWPVTGWSPSIDIAVPEIWDPAGLEATLAVLRDAASERGRAYVDAHAAEIGWDSKHRFGQFNTAVAVDMIRTDAPDVLFVHLVDVDSARHTTGRFTPEVREAFERVDGWIGEILDALEESGVAEDANVAIVSDHGHVEVGRCLRANNLLVQEGLVRLDDSGEVASWDAWVHGCGLTGQLHLNPEAEESAQDRVLDLVDRWVADPEIPIAAFHPLADMREDYGYSGPFLGVLEGTSGTNFQNLWEGRSLYGRFDDDYTFLLSQHGHLPEQDIQAVFAMVGPDIVEGGKFSRCTVPDEAATFAHLLGLQFPEADGAAVSEILREPALSLAR</sequence>
<dbReference type="InterPro" id="IPR017850">
    <property type="entry name" value="Alkaline_phosphatase_core_sf"/>
</dbReference>